<name>A0A1H0Q5E2_MICTS</name>
<feature type="transmembrane region" description="Helical" evidence="2">
    <location>
        <begin position="140"/>
        <end position="161"/>
    </location>
</feature>
<keyword evidence="2" id="KW-0812">Transmembrane</keyword>
<keyword evidence="2" id="KW-0472">Membrane</keyword>
<accession>A0A1H0Q5E2</accession>
<reference evidence="3 4" key="1">
    <citation type="submission" date="2016-10" db="EMBL/GenBank/DDBJ databases">
        <authorList>
            <person name="de Groot N.N."/>
        </authorList>
    </citation>
    <scope>NUCLEOTIDE SEQUENCE [LARGE SCALE GENOMIC DNA]</scope>
    <source>
        <strain evidence="3 4">StLB037</strain>
    </source>
</reference>
<feature type="transmembrane region" description="Helical" evidence="2">
    <location>
        <begin position="21"/>
        <end position="41"/>
    </location>
</feature>
<gene>
    <name evidence="3" type="ORF">SAMN04487788_2191</name>
</gene>
<proteinExistence type="predicted"/>
<feature type="transmembrane region" description="Helical" evidence="2">
    <location>
        <begin position="103"/>
        <end position="120"/>
    </location>
</feature>
<evidence type="ECO:0000256" key="2">
    <source>
        <dbReference type="SAM" id="Phobius"/>
    </source>
</evidence>
<evidence type="ECO:0000313" key="4">
    <source>
        <dbReference type="Proteomes" id="UP000186456"/>
    </source>
</evidence>
<protein>
    <submittedName>
        <fullName evidence="3">Uncharacterized protein</fullName>
    </submittedName>
</protein>
<organism evidence="3 4">
    <name type="scientific">Microbacterium testaceum (strain StLB037)</name>
    <dbReference type="NCBI Taxonomy" id="979556"/>
    <lineage>
        <taxon>Bacteria</taxon>
        <taxon>Bacillati</taxon>
        <taxon>Actinomycetota</taxon>
        <taxon>Actinomycetes</taxon>
        <taxon>Micrococcales</taxon>
        <taxon>Microbacteriaceae</taxon>
        <taxon>Microbacterium</taxon>
    </lineage>
</organism>
<dbReference type="AlphaFoldDB" id="A0A1H0Q5E2"/>
<keyword evidence="2" id="KW-1133">Transmembrane helix</keyword>
<dbReference type="EMBL" id="FNJN01000004">
    <property type="protein sequence ID" value="SDP11916.1"/>
    <property type="molecule type" value="Genomic_DNA"/>
</dbReference>
<sequence>MIRRLTSAARDLWLDRIWVDYPLSVAVVAVHLAVVGLWPWLDVLGTASAPDRRAVYSAAAIVVSLLGSFSAVAIGQMSSAKGARADALREAGGPDLAKNWRSIFRTALLCALVALTALLLDPSVPPVTNEPPLTPVIVRWVFELALVLAVVRFLRLSALFVEVMQVASMGDASGTAGPVDAPRPNPEWARRHRA</sequence>
<evidence type="ECO:0000256" key="1">
    <source>
        <dbReference type="SAM" id="MobiDB-lite"/>
    </source>
</evidence>
<feature type="region of interest" description="Disordered" evidence="1">
    <location>
        <begin position="171"/>
        <end position="194"/>
    </location>
</feature>
<dbReference type="Proteomes" id="UP000186456">
    <property type="component" value="Unassembled WGS sequence"/>
</dbReference>
<dbReference type="RefSeq" id="WP_143017906.1">
    <property type="nucleotide sequence ID" value="NZ_FNJN01000004.1"/>
</dbReference>
<feature type="transmembrane region" description="Helical" evidence="2">
    <location>
        <begin position="53"/>
        <end position="74"/>
    </location>
</feature>
<evidence type="ECO:0000313" key="3">
    <source>
        <dbReference type="EMBL" id="SDP11916.1"/>
    </source>
</evidence>